<gene>
    <name evidence="1" type="ORF">GDO81_011098</name>
</gene>
<name>A0AAV7C4M1_ENGPU</name>
<reference evidence="1" key="1">
    <citation type="thesis" date="2020" institute="ProQuest LLC" country="789 East Eisenhower Parkway, Ann Arbor, MI, USA">
        <title>Comparative Genomics and Chromosome Evolution.</title>
        <authorList>
            <person name="Mudd A.B."/>
        </authorList>
    </citation>
    <scope>NUCLEOTIDE SEQUENCE</scope>
    <source>
        <strain evidence="1">237g6f4</strain>
        <tissue evidence="1">Blood</tissue>
    </source>
</reference>
<accession>A0AAV7C4M1</accession>
<protein>
    <submittedName>
        <fullName evidence="1">Uncharacterized protein</fullName>
    </submittedName>
</protein>
<keyword evidence="2" id="KW-1185">Reference proteome</keyword>
<proteinExistence type="predicted"/>
<comment type="caution">
    <text evidence="1">The sequence shown here is derived from an EMBL/GenBank/DDBJ whole genome shotgun (WGS) entry which is preliminary data.</text>
</comment>
<sequence length="86" mass="10207">MQAKSIKAVECLHLEADVFAVCDPFMQRRVHYCQRAECKHILTLPERYRQRFLSNIPPGAWLFAYLFIATRKMFSIQTEDENRITN</sequence>
<dbReference type="EMBL" id="WNYA01000004">
    <property type="protein sequence ID" value="KAG8579925.1"/>
    <property type="molecule type" value="Genomic_DNA"/>
</dbReference>
<evidence type="ECO:0000313" key="2">
    <source>
        <dbReference type="Proteomes" id="UP000824782"/>
    </source>
</evidence>
<evidence type="ECO:0000313" key="1">
    <source>
        <dbReference type="EMBL" id="KAG8579925.1"/>
    </source>
</evidence>
<dbReference type="AlphaFoldDB" id="A0AAV7C4M1"/>
<dbReference type="Proteomes" id="UP000824782">
    <property type="component" value="Unassembled WGS sequence"/>
</dbReference>
<organism evidence="1 2">
    <name type="scientific">Engystomops pustulosus</name>
    <name type="common">Tungara frog</name>
    <name type="synonym">Physalaemus pustulosus</name>
    <dbReference type="NCBI Taxonomy" id="76066"/>
    <lineage>
        <taxon>Eukaryota</taxon>
        <taxon>Metazoa</taxon>
        <taxon>Chordata</taxon>
        <taxon>Craniata</taxon>
        <taxon>Vertebrata</taxon>
        <taxon>Euteleostomi</taxon>
        <taxon>Amphibia</taxon>
        <taxon>Batrachia</taxon>
        <taxon>Anura</taxon>
        <taxon>Neobatrachia</taxon>
        <taxon>Hyloidea</taxon>
        <taxon>Leptodactylidae</taxon>
        <taxon>Leiuperinae</taxon>
        <taxon>Engystomops</taxon>
    </lineage>
</organism>